<feature type="compositionally biased region" description="Basic and acidic residues" evidence="1">
    <location>
        <begin position="114"/>
        <end position="123"/>
    </location>
</feature>
<dbReference type="EMBL" id="JBFOLK010000003">
    <property type="protein sequence ID" value="KAL2526475.1"/>
    <property type="molecule type" value="Genomic_DNA"/>
</dbReference>
<feature type="region of interest" description="Disordered" evidence="1">
    <location>
        <begin position="114"/>
        <end position="142"/>
    </location>
</feature>
<dbReference type="Proteomes" id="UP001604336">
    <property type="component" value="Unassembled WGS sequence"/>
</dbReference>
<evidence type="ECO:0000256" key="1">
    <source>
        <dbReference type="SAM" id="MobiDB-lite"/>
    </source>
</evidence>
<proteinExistence type="predicted"/>
<accession>A0ABD1UPJ9</accession>
<evidence type="ECO:0000313" key="2">
    <source>
        <dbReference type="EMBL" id="KAL2526475.1"/>
    </source>
</evidence>
<evidence type="ECO:0000313" key="3">
    <source>
        <dbReference type="Proteomes" id="UP001604336"/>
    </source>
</evidence>
<sequence>MAKVRHTARKLTGLPRHIRPKALALQAYENFDSNMPLPQQTERFLQLWQDATSYGNRISNVEAIDHLLHTFTPSIVETGNFIKNELLKEDPNHFNVETYYYTLIYYHEDSVNGKFSSNEKDSNTESETSVNQPTPNQEKDSD</sequence>
<protein>
    <submittedName>
        <fullName evidence="2">Uncharacterized protein</fullName>
    </submittedName>
</protein>
<gene>
    <name evidence="2" type="ORF">Adt_11529</name>
</gene>
<comment type="caution">
    <text evidence="2">The sequence shown here is derived from an EMBL/GenBank/DDBJ whole genome shotgun (WGS) entry which is preliminary data.</text>
</comment>
<reference evidence="3" key="1">
    <citation type="submission" date="2024-07" db="EMBL/GenBank/DDBJ databases">
        <title>Two chromosome-level genome assemblies of Korean endemic species Abeliophyllum distichum and Forsythia ovata (Oleaceae).</title>
        <authorList>
            <person name="Jang H."/>
        </authorList>
    </citation>
    <scope>NUCLEOTIDE SEQUENCE [LARGE SCALE GENOMIC DNA]</scope>
</reference>
<organism evidence="2 3">
    <name type="scientific">Abeliophyllum distichum</name>
    <dbReference type="NCBI Taxonomy" id="126358"/>
    <lineage>
        <taxon>Eukaryota</taxon>
        <taxon>Viridiplantae</taxon>
        <taxon>Streptophyta</taxon>
        <taxon>Embryophyta</taxon>
        <taxon>Tracheophyta</taxon>
        <taxon>Spermatophyta</taxon>
        <taxon>Magnoliopsida</taxon>
        <taxon>eudicotyledons</taxon>
        <taxon>Gunneridae</taxon>
        <taxon>Pentapetalae</taxon>
        <taxon>asterids</taxon>
        <taxon>lamiids</taxon>
        <taxon>Lamiales</taxon>
        <taxon>Oleaceae</taxon>
        <taxon>Forsythieae</taxon>
        <taxon>Abeliophyllum</taxon>
    </lineage>
</organism>
<keyword evidence="3" id="KW-1185">Reference proteome</keyword>
<name>A0ABD1UPJ9_9LAMI</name>
<dbReference type="AlphaFoldDB" id="A0ABD1UPJ9"/>
<feature type="compositionally biased region" description="Polar residues" evidence="1">
    <location>
        <begin position="125"/>
        <end position="136"/>
    </location>
</feature>